<dbReference type="AlphaFoldDB" id="A0A8H4S005"/>
<dbReference type="EMBL" id="JAAMPI010000001">
    <property type="protein sequence ID" value="KAF4638064.1"/>
    <property type="molecule type" value="Genomic_DNA"/>
</dbReference>
<dbReference type="OrthoDB" id="10596261at2759"/>
<protein>
    <submittedName>
        <fullName evidence="1">Uncharacterized protein</fullName>
    </submittedName>
</protein>
<accession>A0A8H4S005</accession>
<sequence length="105" mass="11553">MSSTALPGIAIPKATSTAFSKATRTAYEHPPFFHGVRPAFLAKNPCLCFAAAALSAGAYFVVGGVRKEIKELKEDNAMERRRVERLEKEVSTMAVEIRRWNLGGR</sequence>
<proteinExistence type="predicted"/>
<evidence type="ECO:0000313" key="1">
    <source>
        <dbReference type="EMBL" id="KAF4638064.1"/>
    </source>
</evidence>
<name>A0A8H4S005_9HELO</name>
<gene>
    <name evidence="1" type="ORF">G7Y89_g14</name>
</gene>
<keyword evidence="2" id="KW-1185">Reference proteome</keyword>
<reference evidence="1 2" key="1">
    <citation type="submission" date="2020-03" db="EMBL/GenBank/DDBJ databases">
        <title>Draft Genome Sequence of Cudoniella acicularis.</title>
        <authorList>
            <person name="Buettner E."/>
            <person name="Kellner H."/>
        </authorList>
    </citation>
    <scope>NUCLEOTIDE SEQUENCE [LARGE SCALE GENOMIC DNA]</scope>
    <source>
        <strain evidence="1 2">DSM 108380</strain>
    </source>
</reference>
<comment type="caution">
    <text evidence="1">The sequence shown here is derived from an EMBL/GenBank/DDBJ whole genome shotgun (WGS) entry which is preliminary data.</text>
</comment>
<evidence type="ECO:0000313" key="2">
    <source>
        <dbReference type="Proteomes" id="UP000566819"/>
    </source>
</evidence>
<organism evidence="1 2">
    <name type="scientific">Cudoniella acicularis</name>
    <dbReference type="NCBI Taxonomy" id="354080"/>
    <lineage>
        <taxon>Eukaryota</taxon>
        <taxon>Fungi</taxon>
        <taxon>Dikarya</taxon>
        <taxon>Ascomycota</taxon>
        <taxon>Pezizomycotina</taxon>
        <taxon>Leotiomycetes</taxon>
        <taxon>Helotiales</taxon>
        <taxon>Tricladiaceae</taxon>
        <taxon>Cudoniella</taxon>
    </lineage>
</organism>
<dbReference type="Proteomes" id="UP000566819">
    <property type="component" value="Unassembled WGS sequence"/>
</dbReference>